<keyword evidence="2" id="KW-1185">Reference proteome</keyword>
<dbReference type="AlphaFoldDB" id="A0AAD5S7C3"/>
<proteinExistence type="predicted"/>
<organism evidence="1 2">
    <name type="scientific">Rhizophlyctis rosea</name>
    <dbReference type="NCBI Taxonomy" id="64517"/>
    <lineage>
        <taxon>Eukaryota</taxon>
        <taxon>Fungi</taxon>
        <taxon>Fungi incertae sedis</taxon>
        <taxon>Chytridiomycota</taxon>
        <taxon>Chytridiomycota incertae sedis</taxon>
        <taxon>Chytridiomycetes</taxon>
        <taxon>Rhizophlyctidales</taxon>
        <taxon>Rhizophlyctidaceae</taxon>
        <taxon>Rhizophlyctis</taxon>
    </lineage>
</organism>
<evidence type="ECO:0000313" key="2">
    <source>
        <dbReference type="Proteomes" id="UP001212841"/>
    </source>
</evidence>
<name>A0AAD5S7C3_9FUNG</name>
<accession>A0AAD5S7C3</accession>
<gene>
    <name evidence="1" type="ORF">HK097_005913</name>
</gene>
<evidence type="ECO:0000313" key="1">
    <source>
        <dbReference type="EMBL" id="KAJ3028659.1"/>
    </source>
</evidence>
<dbReference type="Proteomes" id="UP001212841">
    <property type="component" value="Unassembled WGS sequence"/>
</dbReference>
<reference evidence="1" key="1">
    <citation type="submission" date="2020-05" db="EMBL/GenBank/DDBJ databases">
        <title>Phylogenomic resolution of chytrid fungi.</title>
        <authorList>
            <person name="Stajich J.E."/>
            <person name="Amses K."/>
            <person name="Simmons R."/>
            <person name="Seto K."/>
            <person name="Myers J."/>
            <person name="Bonds A."/>
            <person name="Quandt C.A."/>
            <person name="Barry K."/>
            <person name="Liu P."/>
            <person name="Grigoriev I."/>
            <person name="Longcore J.E."/>
            <person name="James T.Y."/>
        </authorList>
    </citation>
    <scope>NUCLEOTIDE SEQUENCE</scope>
    <source>
        <strain evidence="1">JEL0318</strain>
    </source>
</reference>
<feature type="non-terminal residue" evidence="1">
    <location>
        <position position="120"/>
    </location>
</feature>
<comment type="caution">
    <text evidence="1">The sequence shown here is derived from an EMBL/GenBank/DDBJ whole genome shotgun (WGS) entry which is preliminary data.</text>
</comment>
<sequence>MKVQLITNQFELIRLQSVIVPNVLPHIDEDFDHAGLMQVSDHPHVNFMERSELMQYRTLDIATARIPQQIEQTLMRVQNCRLVKKLSIGNTDYFYGMLNKKGNGLQGFKGDARRYAVAGL</sequence>
<protein>
    <submittedName>
        <fullName evidence="1">Uncharacterized protein</fullName>
    </submittedName>
</protein>
<dbReference type="EMBL" id="JADGJD010002777">
    <property type="protein sequence ID" value="KAJ3028659.1"/>
    <property type="molecule type" value="Genomic_DNA"/>
</dbReference>